<proteinExistence type="predicted"/>
<dbReference type="EMBL" id="JASJUT010000012">
    <property type="protein sequence ID" value="MDK2597829.1"/>
    <property type="molecule type" value="Genomic_DNA"/>
</dbReference>
<protein>
    <recommendedName>
        <fullName evidence="4">Bacteriocin</fullName>
    </recommendedName>
</protein>
<sequence>MKKLSFTKKKLIKLTGNTLNQQATQHIYGGGNDGENSINSWCSGPNLKKEN</sequence>
<evidence type="ECO:0000256" key="1">
    <source>
        <dbReference type="SAM" id="MobiDB-lite"/>
    </source>
</evidence>
<feature type="compositionally biased region" description="Polar residues" evidence="1">
    <location>
        <begin position="34"/>
        <end position="43"/>
    </location>
</feature>
<comment type="caution">
    <text evidence="2">The sequence shown here is derived from an EMBL/GenBank/DDBJ whole genome shotgun (WGS) entry which is preliminary data.</text>
</comment>
<evidence type="ECO:0000313" key="3">
    <source>
        <dbReference type="Proteomes" id="UP001231915"/>
    </source>
</evidence>
<reference evidence="2 3" key="1">
    <citation type="submission" date="2023-05" db="EMBL/GenBank/DDBJ databases">
        <title>Pseudoalteromonas ardens sp. nov., Pseudoalteromonas obscura sp. nov., and Pseudoalteromonas umbrosa sp. nov., isolated from the coral Montipora capitata.</title>
        <authorList>
            <person name="Thomas E.M."/>
            <person name="Smith E.M."/>
            <person name="Papke E."/>
            <person name="Shlafstein M.D."/>
            <person name="Oline D.K."/>
            <person name="Videau P."/>
            <person name="Saw J.H."/>
            <person name="Strangman W.K."/>
            <person name="Ushijima B."/>
        </authorList>
    </citation>
    <scope>NUCLEOTIDE SEQUENCE [LARGE SCALE GENOMIC DNA]</scope>
    <source>
        <strain evidence="2 3">P94</strain>
    </source>
</reference>
<name>A0ABT7ERZ3_9GAMM</name>
<dbReference type="Proteomes" id="UP001231915">
    <property type="component" value="Unassembled WGS sequence"/>
</dbReference>
<organism evidence="2 3">
    <name type="scientific">Pseudoalteromonas obscura</name>
    <dbReference type="NCBI Taxonomy" id="3048491"/>
    <lineage>
        <taxon>Bacteria</taxon>
        <taxon>Pseudomonadati</taxon>
        <taxon>Pseudomonadota</taxon>
        <taxon>Gammaproteobacteria</taxon>
        <taxon>Alteromonadales</taxon>
        <taxon>Pseudoalteromonadaceae</taxon>
        <taxon>Pseudoalteromonas</taxon>
    </lineage>
</organism>
<evidence type="ECO:0008006" key="4">
    <source>
        <dbReference type="Google" id="ProtNLM"/>
    </source>
</evidence>
<accession>A0ABT7ERZ3</accession>
<feature type="region of interest" description="Disordered" evidence="1">
    <location>
        <begin position="29"/>
        <end position="51"/>
    </location>
</feature>
<gene>
    <name evidence="2" type="ORF">QNM18_22455</name>
</gene>
<dbReference type="RefSeq" id="WP_211013382.1">
    <property type="nucleotide sequence ID" value="NZ_JASJUT010000012.1"/>
</dbReference>
<keyword evidence="3" id="KW-1185">Reference proteome</keyword>
<evidence type="ECO:0000313" key="2">
    <source>
        <dbReference type="EMBL" id="MDK2597829.1"/>
    </source>
</evidence>